<dbReference type="GO" id="GO:0003955">
    <property type="term" value="F:NAD(P)H dehydrogenase (quinone) activity"/>
    <property type="evidence" value="ECO:0007669"/>
    <property type="project" value="TreeGrafter"/>
</dbReference>
<dbReference type="EMBL" id="BMGG01000007">
    <property type="protein sequence ID" value="GGC76414.1"/>
    <property type="molecule type" value="Genomic_DNA"/>
</dbReference>
<dbReference type="PANTHER" id="PTHR30546:SF23">
    <property type="entry name" value="FLAVOPROTEIN-LIKE PROTEIN YCP4-RELATED"/>
    <property type="match status" value="1"/>
</dbReference>
<name>A0A916UK30_9HYPH</name>
<reference evidence="1" key="2">
    <citation type="submission" date="2020-09" db="EMBL/GenBank/DDBJ databases">
        <authorList>
            <person name="Sun Q."/>
            <person name="Zhou Y."/>
        </authorList>
    </citation>
    <scope>NUCLEOTIDE SEQUENCE</scope>
    <source>
        <strain evidence="1">CGMCC 1.12919</strain>
    </source>
</reference>
<gene>
    <name evidence="1" type="ORF">GCM10010994_38430</name>
</gene>
<dbReference type="GO" id="GO:0016020">
    <property type="term" value="C:membrane"/>
    <property type="evidence" value="ECO:0007669"/>
    <property type="project" value="TreeGrafter"/>
</dbReference>
<sequence length="457" mass="49945">MTMPWPEITFKAWHETCAALHLCTQVVRKYRLPRSSWINHSWHATLYVNAREFTTSTVPDGPGGIEIEFDLLDHKVIGSASGGRPTSFELAEMSVADVYSRLVDLVARIGGTPEIHGQPNEIASALPFREDHQNRPYHADAVTRYFQAGVQVDRVFKQFRTGYLDNVSPLHLFWVSFDLAVIRPSGRLAPRHPGGVPAFPDEVSCEAYSHEVSSAGFWPGGGGVDFPSFYSYAYPAPEGFTDALNAPQAAYFDTAPSFSDASIVPQSADFDTAPGEFILPYDAVRSAEYPDATLMQFLETTYDRQRAWATGTRFGGMWSQMATLLDQASGLWAKRALHGKVGGAFASSATQQGGQETTLFTIIANLLHFGMRLVGLNYGFAGQMKVVEATGRAPYVATTIAGTDGLRCRARTSLQAPGARGAPLRKPPRNFTAEPCDGKAMVCWSLRARWGGTELTA</sequence>
<evidence type="ECO:0000313" key="1">
    <source>
        <dbReference type="EMBL" id="GGC76414.1"/>
    </source>
</evidence>
<protein>
    <submittedName>
        <fullName evidence="1">Uncharacterized protein</fullName>
    </submittedName>
</protein>
<organism evidence="1 2">
    <name type="scientific">Chelatococcus reniformis</name>
    <dbReference type="NCBI Taxonomy" id="1494448"/>
    <lineage>
        <taxon>Bacteria</taxon>
        <taxon>Pseudomonadati</taxon>
        <taxon>Pseudomonadota</taxon>
        <taxon>Alphaproteobacteria</taxon>
        <taxon>Hyphomicrobiales</taxon>
        <taxon>Chelatococcaceae</taxon>
        <taxon>Chelatococcus</taxon>
    </lineage>
</organism>
<proteinExistence type="predicted"/>
<dbReference type="AlphaFoldDB" id="A0A916UK30"/>
<dbReference type="SUPFAM" id="SSF52218">
    <property type="entry name" value="Flavoproteins"/>
    <property type="match status" value="1"/>
</dbReference>
<comment type="caution">
    <text evidence="1">The sequence shown here is derived from an EMBL/GenBank/DDBJ whole genome shotgun (WGS) entry which is preliminary data.</text>
</comment>
<dbReference type="InterPro" id="IPR029039">
    <property type="entry name" value="Flavoprotein-like_sf"/>
</dbReference>
<reference evidence="1" key="1">
    <citation type="journal article" date="2014" name="Int. J. Syst. Evol. Microbiol.">
        <title>Complete genome sequence of Corynebacterium casei LMG S-19264T (=DSM 44701T), isolated from a smear-ripened cheese.</title>
        <authorList>
            <consortium name="US DOE Joint Genome Institute (JGI-PGF)"/>
            <person name="Walter F."/>
            <person name="Albersmeier A."/>
            <person name="Kalinowski J."/>
            <person name="Ruckert C."/>
        </authorList>
    </citation>
    <scope>NUCLEOTIDE SEQUENCE</scope>
    <source>
        <strain evidence="1">CGMCC 1.12919</strain>
    </source>
</reference>
<dbReference type="Proteomes" id="UP000637002">
    <property type="component" value="Unassembled WGS sequence"/>
</dbReference>
<dbReference type="Pfam" id="PF19459">
    <property type="entry name" value="DUF5996"/>
    <property type="match status" value="2"/>
</dbReference>
<dbReference type="InterPro" id="IPR046038">
    <property type="entry name" value="DUF5996"/>
</dbReference>
<accession>A0A916UK30</accession>
<dbReference type="Gene3D" id="3.40.50.360">
    <property type="match status" value="1"/>
</dbReference>
<dbReference type="PANTHER" id="PTHR30546">
    <property type="entry name" value="FLAVODOXIN-RELATED PROTEIN WRBA-RELATED"/>
    <property type="match status" value="1"/>
</dbReference>
<keyword evidence="2" id="KW-1185">Reference proteome</keyword>
<evidence type="ECO:0000313" key="2">
    <source>
        <dbReference type="Proteomes" id="UP000637002"/>
    </source>
</evidence>